<dbReference type="GO" id="GO:0006896">
    <property type="term" value="P:Golgi to vacuole transport"/>
    <property type="evidence" value="ECO:0007669"/>
    <property type="project" value="TreeGrafter"/>
</dbReference>
<evidence type="ECO:0000259" key="7">
    <source>
        <dbReference type="Pfam" id="PF20655"/>
    </source>
</evidence>
<dbReference type="AlphaFoldDB" id="A0A137NWM5"/>
<organism evidence="8 9">
    <name type="scientific">Conidiobolus coronatus (strain ATCC 28846 / CBS 209.66 / NRRL 28638)</name>
    <name type="common">Delacroixia coronata</name>
    <dbReference type="NCBI Taxonomy" id="796925"/>
    <lineage>
        <taxon>Eukaryota</taxon>
        <taxon>Fungi</taxon>
        <taxon>Fungi incertae sedis</taxon>
        <taxon>Zoopagomycota</taxon>
        <taxon>Entomophthoromycotina</taxon>
        <taxon>Entomophthoromycetes</taxon>
        <taxon>Entomophthorales</taxon>
        <taxon>Ancylistaceae</taxon>
        <taxon>Conidiobolus</taxon>
    </lineage>
</organism>
<dbReference type="Pfam" id="PF04129">
    <property type="entry name" value="Vps52_CC"/>
    <property type="match status" value="1"/>
</dbReference>
<dbReference type="InterPro" id="IPR048361">
    <property type="entry name" value="Vps52_C"/>
</dbReference>
<evidence type="ECO:0000256" key="5">
    <source>
        <dbReference type="ARBA" id="ARBA00023034"/>
    </source>
</evidence>
<feature type="non-terminal residue" evidence="8">
    <location>
        <position position="1"/>
    </location>
</feature>
<keyword evidence="9" id="KW-1185">Reference proteome</keyword>
<evidence type="ECO:0000259" key="6">
    <source>
        <dbReference type="Pfam" id="PF04129"/>
    </source>
</evidence>
<evidence type="ECO:0000256" key="4">
    <source>
        <dbReference type="ARBA" id="ARBA00022927"/>
    </source>
</evidence>
<comment type="similarity">
    <text evidence="2">Belongs to the VPS52 family.</text>
</comment>
<evidence type="ECO:0000313" key="9">
    <source>
        <dbReference type="Proteomes" id="UP000070444"/>
    </source>
</evidence>
<feature type="domain" description="Vps52 coiled-coil" evidence="6">
    <location>
        <begin position="84"/>
        <end position="250"/>
    </location>
</feature>
<reference evidence="8 9" key="1">
    <citation type="journal article" date="2015" name="Genome Biol. Evol.">
        <title>Phylogenomic analyses indicate that early fungi evolved digesting cell walls of algal ancestors of land plants.</title>
        <authorList>
            <person name="Chang Y."/>
            <person name="Wang S."/>
            <person name="Sekimoto S."/>
            <person name="Aerts A.L."/>
            <person name="Choi C."/>
            <person name="Clum A."/>
            <person name="LaButti K.M."/>
            <person name="Lindquist E.A."/>
            <person name="Yee Ngan C."/>
            <person name="Ohm R.A."/>
            <person name="Salamov A.A."/>
            <person name="Grigoriev I.V."/>
            <person name="Spatafora J.W."/>
            <person name="Berbee M.L."/>
        </authorList>
    </citation>
    <scope>NUCLEOTIDE SEQUENCE [LARGE SCALE GENOMIC DNA]</scope>
    <source>
        <strain evidence="8 9">NRRL 28638</strain>
    </source>
</reference>
<dbReference type="GO" id="GO:0000938">
    <property type="term" value="C:GARP complex"/>
    <property type="evidence" value="ECO:0007669"/>
    <property type="project" value="TreeGrafter"/>
</dbReference>
<name>A0A137NWM5_CONC2</name>
<dbReference type="Proteomes" id="UP000070444">
    <property type="component" value="Unassembled WGS sequence"/>
</dbReference>
<dbReference type="GO" id="GO:0015031">
    <property type="term" value="P:protein transport"/>
    <property type="evidence" value="ECO:0007669"/>
    <property type="project" value="UniProtKB-KW"/>
</dbReference>
<dbReference type="InterPro" id="IPR007258">
    <property type="entry name" value="Vps52"/>
</dbReference>
<sequence length="389" mass="45201">SLLVDPLANTGEDSSNLLDNSNGQFDIKFELVDDKLLQLEKNINLETLLNKNVDLVSYAVEVEKKVQLKENELVQQFLDNMPSIDELNQSIQFCNNVLQKMETILVAFNSKLVLINNEIKNLHSESKLIQLKLDNRMKLMSKLGKLMDEILIREDMIETLYAPDITDKFIDEIIKLDKILSNSNQLLKKKQSIKSLNQILTESERLRLKTADTIRHYFLSHYNLIPNTMCNLSKLQQKKLLPKLKLNQFIIERHLGVATECAQHYINNVSGYYASHFDTYSRELLKLKLPIQDKSELIGNLESSKSFVLDIPLFNQSKQFTQQKVNYYVMGDRVKIFDNLTYSPIIIQNAKELNLKYTFEALFKSFNYALVNSLITEYTFLTQFFEESD</sequence>
<dbReference type="OrthoDB" id="19482at2759"/>
<accession>A0A137NWM5</accession>
<dbReference type="PANTHER" id="PTHR14190">
    <property type="entry name" value="SUPPRESSOR OF ACTIN MUTATIONS 2/VACUOLAR PROTEIN SORTING 52"/>
    <property type="match status" value="1"/>
</dbReference>
<dbReference type="InterPro" id="IPR048319">
    <property type="entry name" value="Vps52_CC"/>
</dbReference>
<evidence type="ECO:0000256" key="1">
    <source>
        <dbReference type="ARBA" id="ARBA00004601"/>
    </source>
</evidence>
<evidence type="ECO:0000313" key="8">
    <source>
        <dbReference type="EMBL" id="KXN67213.1"/>
    </source>
</evidence>
<keyword evidence="3" id="KW-0813">Transport</keyword>
<dbReference type="GO" id="GO:0032456">
    <property type="term" value="P:endocytic recycling"/>
    <property type="evidence" value="ECO:0007669"/>
    <property type="project" value="TreeGrafter"/>
</dbReference>
<dbReference type="EMBL" id="KQ964651">
    <property type="protein sequence ID" value="KXN67213.1"/>
    <property type="molecule type" value="Genomic_DNA"/>
</dbReference>
<protein>
    <submittedName>
        <fullName evidence="8">Vps52-domain-containing protein</fullName>
    </submittedName>
</protein>
<evidence type="ECO:0000256" key="2">
    <source>
        <dbReference type="ARBA" id="ARBA00008180"/>
    </source>
</evidence>
<gene>
    <name evidence="8" type="ORF">CONCODRAFT_10754</name>
</gene>
<dbReference type="STRING" id="796925.A0A137NWM5"/>
<dbReference type="PANTHER" id="PTHR14190:SF7">
    <property type="entry name" value="VACUOLAR PROTEIN SORTING-ASSOCIATED PROTEIN 52 HOMOLOG"/>
    <property type="match status" value="1"/>
</dbReference>
<keyword evidence="5" id="KW-0333">Golgi apparatus</keyword>
<proteinExistence type="inferred from homology"/>
<dbReference type="Pfam" id="PF20655">
    <property type="entry name" value="Vps52_C"/>
    <property type="match status" value="1"/>
</dbReference>
<keyword evidence="4" id="KW-0653">Protein transport</keyword>
<comment type="subcellular location">
    <subcellularLocation>
        <location evidence="1">Golgi apparatus</location>
        <location evidence="1">trans-Golgi network</location>
    </subcellularLocation>
</comment>
<feature type="domain" description="Vps52 C-terminal" evidence="7">
    <location>
        <begin position="270"/>
        <end position="386"/>
    </location>
</feature>
<evidence type="ECO:0000256" key="3">
    <source>
        <dbReference type="ARBA" id="ARBA00022448"/>
    </source>
</evidence>
<dbReference type="GO" id="GO:0019905">
    <property type="term" value="F:syntaxin binding"/>
    <property type="evidence" value="ECO:0007669"/>
    <property type="project" value="TreeGrafter"/>
</dbReference>
<dbReference type="GO" id="GO:0042147">
    <property type="term" value="P:retrograde transport, endosome to Golgi"/>
    <property type="evidence" value="ECO:0007669"/>
    <property type="project" value="TreeGrafter"/>
</dbReference>
<dbReference type="GO" id="GO:0005829">
    <property type="term" value="C:cytosol"/>
    <property type="evidence" value="ECO:0007669"/>
    <property type="project" value="GOC"/>
</dbReference>